<feature type="domain" description="HTH cro/C1-type" evidence="1">
    <location>
        <begin position="30"/>
        <end position="74"/>
    </location>
</feature>
<evidence type="ECO:0000259" key="1">
    <source>
        <dbReference type="PROSITE" id="PS50943"/>
    </source>
</evidence>
<dbReference type="Pfam" id="PF01381">
    <property type="entry name" value="HTH_3"/>
    <property type="match status" value="1"/>
</dbReference>
<dbReference type="GO" id="GO:0003677">
    <property type="term" value="F:DNA binding"/>
    <property type="evidence" value="ECO:0007669"/>
    <property type="project" value="InterPro"/>
</dbReference>
<dbReference type="InterPro" id="IPR010982">
    <property type="entry name" value="Lambda_DNA-bd_dom_sf"/>
</dbReference>
<dbReference type="InterPro" id="IPR001387">
    <property type="entry name" value="Cro/C1-type_HTH"/>
</dbReference>
<evidence type="ECO:0000313" key="2">
    <source>
        <dbReference type="EMBL" id="ROH97921.1"/>
    </source>
</evidence>
<reference evidence="2 3" key="1">
    <citation type="submission" date="2018-11" db="EMBL/GenBank/DDBJ databases">
        <title>Proposal to divide the Flavobacteriaceae and reorganize its genera based on Amino Acid Identity values calculated from whole genome sequences.</title>
        <authorList>
            <person name="Nicholson A.C."/>
            <person name="Gulvik C.A."/>
            <person name="Whitney A.M."/>
            <person name="Humrighouse B.W."/>
            <person name="Bell M."/>
            <person name="Holmes B."/>
            <person name="Steigerwalt A."/>
            <person name="Villarma A."/>
            <person name="Sheth M."/>
            <person name="Batra D."/>
            <person name="Pryor J."/>
            <person name="Bernardet J.-F."/>
            <person name="Hugo C."/>
            <person name="Kampfer P."/>
            <person name="Newman J."/>
            <person name="Mcquiston J.R."/>
        </authorList>
    </citation>
    <scope>NUCLEOTIDE SEQUENCE [LARGE SCALE GENOMIC DNA]</scope>
    <source>
        <strain evidence="2 3">DSM 15235</strain>
    </source>
</reference>
<sequence>MSHLHLFFRDGYNRCHSLSVPTGPQLLEQTLDDIEFLTGIDSSDINKYELGKINLTMKTLIKLSSALKVKPKDLLDFKFNFEKYDTEKS</sequence>
<gene>
    <name evidence="2" type="ORF">EGI05_11245</name>
</gene>
<dbReference type="OrthoDB" id="1446321at2"/>
<dbReference type="PROSITE" id="PS50943">
    <property type="entry name" value="HTH_CROC1"/>
    <property type="match status" value="1"/>
</dbReference>
<accession>A0A3N0VYN0</accession>
<dbReference type="AlphaFoldDB" id="A0A3N0VYN0"/>
<protein>
    <submittedName>
        <fullName evidence="2">XRE family transcriptional regulator</fullName>
    </submittedName>
</protein>
<name>A0A3N0VYN0_9FLAO</name>
<dbReference type="Gene3D" id="1.10.260.40">
    <property type="entry name" value="lambda repressor-like DNA-binding domains"/>
    <property type="match status" value="1"/>
</dbReference>
<evidence type="ECO:0000313" key="3">
    <source>
        <dbReference type="Proteomes" id="UP000269375"/>
    </source>
</evidence>
<dbReference type="SUPFAM" id="SSF47413">
    <property type="entry name" value="lambda repressor-like DNA-binding domains"/>
    <property type="match status" value="1"/>
</dbReference>
<dbReference type="CDD" id="cd00093">
    <property type="entry name" value="HTH_XRE"/>
    <property type="match status" value="1"/>
</dbReference>
<dbReference type="EMBL" id="RJTX01000002">
    <property type="protein sequence ID" value="ROH97921.1"/>
    <property type="molecule type" value="Genomic_DNA"/>
</dbReference>
<comment type="caution">
    <text evidence="2">The sequence shown here is derived from an EMBL/GenBank/DDBJ whole genome shotgun (WGS) entry which is preliminary data.</text>
</comment>
<proteinExistence type="predicted"/>
<organism evidence="2 3">
    <name type="scientific">Chryseobacterium daecheongense</name>
    <dbReference type="NCBI Taxonomy" id="192389"/>
    <lineage>
        <taxon>Bacteria</taxon>
        <taxon>Pseudomonadati</taxon>
        <taxon>Bacteroidota</taxon>
        <taxon>Flavobacteriia</taxon>
        <taxon>Flavobacteriales</taxon>
        <taxon>Weeksellaceae</taxon>
        <taxon>Chryseobacterium group</taxon>
        <taxon>Chryseobacterium</taxon>
    </lineage>
</organism>
<dbReference type="Proteomes" id="UP000269375">
    <property type="component" value="Unassembled WGS sequence"/>
</dbReference>